<sequence>MGIYGFGSFFRAQTYNDIDIMIVVDCPFEELLGLYEECVEALSLLGTETGEEFHLLFLTYQEFKEKPLIESGSLIPIFIGS</sequence>
<keyword evidence="2" id="KW-1185">Reference proteome</keyword>
<comment type="caution">
    <text evidence="1">The sequence shown here is derived from an EMBL/GenBank/DDBJ whole genome shotgun (WGS) entry which is preliminary data.</text>
</comment>
<dbReference type="EMBL" id="NQMS01000007">
    <property type="protein sequence ID" value="PAV95355.1"/>
    <property type="molecule type" value="Genomic_DNA"/>
</dbReference>
<organism evidence="1 2">
    <name type="scientific">Hafnia paralvei</name>
    <dbReference type="NCBI Taxonomy" id="546367"/>
    <lineage>
        <taxon>Bacteria</taxon>
        <taxon>Pseudomonadati</taxon>
        <taxon>Pseudomonadota</taxon>
        <taxon>Gammaproteobacteria</taxon>
        <taxon>Enterobacterales</taxon>
        <taxon>Hafniaceae</taxon>
        <taxon>Hafnia</taxon>
    </lineage>
</organism>
<dbReference type="OrthoDB" id="559450at2"/>
<dbReference type="Proteomes" id="UP000218796">
    <property type="component" value="Unassembled WGS sequence"/>
</dbReference>
<protein>
    <recommendedName>
        <fullName evidence="3">Polymerase nucleotidyl transferase domain-containing protein</fullName>
    </recommendedName>
</protein>
<evidence type="ECO:0008006" key="3">
    <source>
        <dbReference type="Google" id="ProtNLM"/>
    </source>
</evidence>
<gene>
    <name evidence="1" type="ORF">CJD50_15655</name>
</gene>
<proteinExistence type="predicted"/>
<dbReference type="RefSeq" id="WP_039187754.1">
    <property type="nucleotide sequence ID" value="NZ_CAUFSP010000009.1"/>
</dbReference>
<evidence type="ECO:0000313" key="2">
    <source>
        <dbReference type="Proteomes" id="UP000218796"/>
    </source>
</evidence>
<evidence type="ECO:0000313" key="1">
    <source>
        <dbReference type="EMBL" id="PAV95355.1"/>
    </source>
</evidence>
<name>A0A2A2M9M2_9GAMM</name>
<accession>A0A2A2M9M2</accession>
<dbReference type="AlphaFoldDB" id="A0A2A2M9M2"/>
<reference evidence="1 2" key="1">
    <citation type="submission" date="2017-08" db="EMBL/GenBank/DDBJ databases">
        <title>Draft Genome Sequence of Hafnia alvei CITHA-6 Isolated from Raw Bovine Milk.</title>
        <authorList>
            <person name="Culligan E.P."/>
            <person name="Mcsweeney A."/>
            <person name="O'Doherty C."/>
            <person name="Gleeson E."/>
            <person name="O'Riordan D."/>
            <person name="Sleator R.D."/>
        </authorList>
    </citation>
    <scope>NUCLEOTIDE SEQUENCE [LARGE SCALE GENOMIC DNA]</scope>
    <source>
        <strain evidence="1 2">CITHA-6</strain>
    </source>
</reference>